<feature type="region of interest" description="Disordered" evidence="1">
    <location>
        <begin position="1160"/>
        <end position="1199"/>
    </location>
</feature>
<feature type="domain" description="Agenet" evidence="2">
    <location>
        <begin position="1777"/>
        <end position="1835"/>
    </location>
</feature>
<feature type="compositionally biased region" description="Polar residues" evidence="1">
    <location>
        <begin position="2029"/>
        <end position="2049"/>
    </location>
</feature>
<evidence type="ECO:0000313" key="3">
    <source>
        <dbReference type="EMBL" id="ONK73587.1"/>
    </source>
</evidence>
<feature type="region of interest" description="Disordered" evidence="1">
    <location>
        <begin position="441"/>
        <end position="484"/>
    </location>
</feature>
<feature type="region of interest" description="Disordered" evidence="1">
    <location>
        <begin position="618"/>
        <end position="708"/>
    </location>
</feature>
<feature type="region of interest" description="Disordered" evidence="1">
    <location>
        <begin position="839"/>
        <end position="967"/>
    </location>
</feature>
<feature type="compositionally biased region" description="Polar residues" evidence="1">
    <location>
        <begin position="1988"/>
        <end position="2021"/>
    </location>
</feature>
<feature type="compositionally biased region" description="Basic and acidic residues" evidence="1">
    <location>
        <begin position="2114"/>
        <end position="2129"/>
    </location>
</feature>
<feature type="compositionally biased region" description="Low complexity" evidence="1">
    <location>
        <begin position="466"/>
        <end position="480"/>
    </location>
</feature>
<dbReference type="PANTHER" id="PTHR48429">
    <property type="entry name" value="AGENET DOMAIN-CONTAINING PROTEIN"/>
    <property type="match status" value="1"/>
</dbReference>
<dbReference type="InterPro" id="IPR055274">
    <property type="entry name" value="SWO1"/>
</dbReference>
<dbReference type="Gramene" id="ONK73587">
    <property type="protein sequence ID" value="ONK73587"/>
    <property type="gene ID" value="A4U43_C04F33190"/>
</dbReference>
<feature type="region of interest" description="Disordered" evidence="1">
    <location>
        <begin position="1081"/>
        <end position="1127"/>
    </location>
</feature>
<feature type="compositionally biased region" description="Basic and acidic residues" evidence="1">
    <location>
        <begin position="755"/>
        <end position="769"/>
    </location>
</feature>
<sequence>MDYDENDFQSQNFQLVGDENKFPPSLRSFALPKFDFDEHLQVHLRFDSIADTDVLLGIQGQDNNWIEDFSSGTSALEFSSSAADNCSITRHNNVWSEATSSESVEMLLRSVGEDEMNDKKVTPMEADAQNVMSGRDSASRKVDDEKMTRDIILDDPSVPPGNFQINLLGHGDANAAQSEVQGVCQLFSNEISGVALDASSVGKQFHSDKNVGSEQCKIGDNVSLPSDLHPDDAQNRRNQMLRDAKGNEQLLQSHEVETHFCSRENTSFLEPTKNPFVLMNENVTGFSEKPDGLLEAITYQAQALSNENKAGARSSMQVHEIHSLETERERIMDSDYVDISKEDVPKKLTDYNDKVIGNTVETAVEGNVLAVMDSEMQRIEQKDESSRKFNNLRSQTSDPGFLEKSVEPKIMGDVEESGSKLIASENVMLDQSPLSAVLNNDEAEISSSVPKKVHRADESSDVRSYSPEPSNSPGTNNPNNGDTRKLETAISSALSSDGVGVASVSKDKSLIHEGSAASDLGLMGVGQSFLDGGESQEQKQMSPPKLHQQVSIYSDVKEAEITGTSSASLLKNKSDAPLGVEPVIPSDSVVSHSSPPKGIAQDVPVLPGGKLTVLDKRVDFHQSQHTSTTDVPERKEGPAPSQISSEFIRSDEKKAKISASSSITKSEAKVSVSSSLAKSEGNINDRPFVHSDIGESSPLSNRTKPKTTLVEHTSSCVEDSVVANSELPSLADKPITHEEATAVGGNLVTQHSSLKGKDNPDKSEASSHENKEMMFGVSAELNHGEGQPLRETLLSATPVNSGLDASTLMPGTNAEAQMAAETGKPSLPESSCGSPTVIGCSGHSQEEPEGRRALTISHDSKESTASDDDRSFTFKVGRVEEPSEKEAGSQWKPFPSPVQSSEPSQISKETRGCHSESVEGKHQSMMTKAASGDRTNHAKGPSSEKVTTRKGRVAKGTVTRRKSTDSVEKLSSTYSTCGGTVSSGIQLEEIQPCMYAESNHVKTSGSPIVQSSSLPDLNSSTSVITLFHQPFTDSQQVQLRAQIFVYGSLIQAIPPDEACMQSAFGDTDGGRSAWESVWRKSVDRQQNQKSPFNSGTPLHSHSAVQKTEQATKCSSLQGKGVSTTSRSVSKAIAPGVLNSTPPLPSPLWSVSNHDASPSNLPRCAQLDFNQPLSPLDSYPSSQKRKLSSSMPRLPHNDHPGPWAVSAQSPTLNAAIQYSTVPVVETVQATPVKDMSMPHGASVQLVPPSPLMPAPSTASASPGALVHLETHKKTVSAGNSKNASSVQKSRKKKKAAATEDFTQNIPFSQSYTEPASFSSDPKTLPSTPPGLPLSSAKPASDAFVPKTLSSVPGLPSYTPSKFASQHIISANTNISPTQYQVLGSDNTDQRVIFSAETCNKFEQAKLQAEDAAAVAASVVSHSQSIWNQLSIQSNSGLVKEVEEKLASAAVAAAAAVSVAKAAAMAAKVASDAALQAKMLADEALDSANTEGLAQNSEVVFDGGKSLARLTPGSILKGKDKTYGSSSIISAAREATRRRVEAASAATKRAENLDAIMKAAELAAEAVSQVGTIIAMGDPLPFKLSELVEAGPEGCLKAHRLTSTKLKKASKLSGEEHKDLDHRDNDSDQTPCNNRELQRASVEAGIFHDEQSIHSGEDRQGLETGGVPSNIPNDSHERCHSLSKRKENAIQKGSVVEVMPDEEGLKGGWFSARVLDVKDNKAHVCYNNLLSDDGSDQLKEWLSLSSESSGVPKIRIAHPMIATKYDRTKKRRREAVGNYVWAVGDRVDAHMRDGWWEGIVTEKSQVDETKLTVYFPAGGDSSLVRAWDLRPSLTWKDGQWIEWSRAKEDMLRPYEGDTPQEKRRKLVGLGPKADTELYGSGIDKQSSRMPLETSGKAVESGPLNLSAKDAIFSVGKNVSEANISDAPKMKHSGLQKEGSRVVIGVPKPGKKRKFMEVSKHYMSDKTVKTSQGNDSLKFAKYLMPQASRPWRNTSKVDSKGNQAGNSKSLGVRSVKSQATQTRSTIEKEYPSLTTVSASNSEKNSHGSLSNTRAGFSKENVIEKNSIEAVSLPTTESLVSVSSVQSRPTIPASRKKSSSAVEAGRGVKGRVTPSLDKSTRIEKKPSETHEKAIPGAIEPRRSNRKIQPTSRLLEGLQSSLLISKIPTFSHDKGSKALHRSSSSRGPTRG</sequence>
<reference evidence="4" key="1">
    <citation type="journal article" date="2017" name="Nat. Commun.">
        <title>The asparagus genome sheds light on the origin and evolution of a young Y chromosome.</title>
        <authorList>
            <person name="Harkess A."/>
            <person name="Zhou J."/>
            <person name="Xu C."/>
            <person name="Bowers J.E."/>
            <person name="Van der Hulst R."/>
            <person name="Ayyampalayam S."/>
            <person name="Mercati F."/>
            <person name="Riccardi P."/>
            <person name="McKain M.R."/>
            <person name="Kakrana A."/>
            <person name="Tang H."/>
            <person name="Ray J."/>
            <person name="Groenendijk J."/>
            <person name="Arikit S."/>
            <person name="Mathioni S.M."/>
            <person name="Nakano M."/>
            <person name="Shan H."/>
            <person name="Telgmann-Rauber A."/>
            <person name="Kanno A."/>
            <person name="Yue Z."/>
            <person name="Chen H."/>
            <person name="Li W."/>
            <person name="Chen Y."/>
            <person name="Xu X."/>
            <person name="Zhang Y."/>
            <person name="Luo S."/>
            <person name="Chen H."/>
            <person name="Gao J."/>
            <person name="Mao Z."/>
            <person name="Pires J.C."/>
            <person name="Luo M."/>
            <person name="Kudrna D."/>
            <person name="Wing R.A."/>
            <person name="Meyers B.C."/>
            <person name="Yi K."/>
            <person name="Kong H."/>
            <person name="Lavrijsen P."/>
            <person name="Sunseri F."/>
            <person name="Falavigna A."/>
            <person name="Ye Y."/>
            <person name="Leebens-Mack J.H."/>
            <person name="Chen G."/>
        </authorList>
    </citation>
    <scope>NUCLEOTIDE SEQUENCE [LARGE SCALE GENOMIC DNA]</scope>
    <source>
        <strain evidence="4">cv. DH0086</strain>
    </source>
</reference>
<feature type="compositionally biased region" description="Polar residues" evidence="1">
    <location>
        <begin position="1275"/>
        <end position="1286"/>
    </location>
</feature>
<feature type="compositionally biased region" description="Polar residues" evidence="1">
    <location>
        <begin position="2176"/>
        <end position="2186"/>
    </location>
</feature>
<feature type="domain" description="Agenet" evidence="2">
    <location>
        <begin position="1686"/>
        <end position="1752"/>
    </location>
</feature>
<feature type="compositionally biased region" description="Basic residues" evidence="1">
    <location>
        <begin position="948"/>
        <end position="961"/>
    </location>
</feature>
<accession>A0A5P1F869</accession>
<feature type="compositionally biased region" description="Polar residues" evidence="1">
    <location>
        <begin position="1299"/>
        <end position="1319"/>
    </location>
</feature>
<organism evidence="3 4">
    <name type="scientific">Asparagus officinalis</name>
    <name type="common">Garden asparagus</name>
    <dbReference type="NCBI Taxonomy" id="4686"/>
    <lineage>
        <taxon>Eukaryota</taxon>
        <taxon>Viridiplantae</taxon>
        <taxon>Streptophyta</taxon>
        <taxon>Embryophyta</taxon>
        <taxon>Tracheophyta</taxon>
        <taxon>Spermatophyta</taxon>
        <taxon>Magnoliopsida</taxon>
        <taxon>Liliopsida</taxon>
        <taxon>Asparagales</taxon>
        <taxon>Asparagaceae</taxon>
        <taxon>Asparagoideae</taxon>
        <taxon>Asparagus</taxon>
    </lineage>
</organism>
<keyword evidence="4" id="KW-1185">Reference proteome</keyword>
<evidence type="ECO:0000256" key="1">
    <source>
        <dbReference type="SAM" id="MobiDB-lite"/>
    </source>
</evidence>
<dbReference type="Pfam" id="PF05641">
    <property type="entry name" value="Agenet"/>
    <property type="match status" value="1"/>
</dbReference>
<feature type="region of interest" description="Disordered" evidence="1">
    <location>
        <begin position="1987"/>
        <end position="2049"/>
    </location>
</feature>
<evidence type="ECO:0000313" key="4">
    <source>
        <dbReference type="Proteomes" id="UP000243459"/>
    </source>
</evidence>
<feature type="region of interest" description="Disordered" evidence="1">
    <location>
        <begin position="2164"/>
        <end position="2186"/>
    </location>
</feature>
<feature type="region of interest" description="Disordered" evidence="1">
    <location>
        <begin position="528"/>
        <end position="547"/>
    </location>
</feature>
<feature type="compositionally biased region" description="Basic and acidic residues" evidence="1">
    <location>
        <begin position="844"/>
        <end position="887"/>
    </location>
</feature>
<evidence type="ECO:0000259" key="2">
    <source>
        <dbReference type="SMART" id="SM00743"/>
    </source>
</evidence>
<dbReference type="InterPro" id="IPR014002">
    <property type="entry name" value="Agenet_dom_plant"/>
</dbReference>
<feature type="compositionally biased region" description="Basic and acidic residues" evidence="1">
    <location>
        <begin position="1649"/>
        <end position="1659"/>
    </location>
</feature>
<feature type="region of interest" description="Disordered" evidence="1">
    <location>
        <begin position="2078"/>
        <end position="2148"/>
    </location>
</feature>
<feature type="region of interest" description="Disordered" evidence="1">
    <location>
        <begin position="815"/>
        <end position="834"/>
    </location>
</feature>
<dbReference type="Proteomes" id="UP000243459">
    <property type="component" value="Chromosome 4"/>
</dbReference>
<feature type="region of interest" description="Disordered" evidence="1">
    <location>
        <begin position="742"/>
        <end position="769"/>
    </location>
</feature>
<feature type="compositionally biased region" description="Polar residues" evidence="1">
    <location>
        <begin position="897"/>
        <end position="907"/>
    </location>
</feature>
<dbReference type="SMART" id="SM00743">
    <property type="entry name" value="Agenet"/>
    <property type="match status" value="2"/>
</dbReference>
<feature type="region of interest" description="Disordered" evidence="1">
    <location>
        <begin position="1649"/>
        <end position="1678"/>
    </location>
</feature>
<dbReference type="CDD" id="cd20403">
    <property type="entry name" value="Tudor_Agenet_FMRP-like_rpt2"/>
    <property type="match status" value="1"/>
</dbReference>
<dbReference type="EMBL" id="CM007384">
    <property type="protein sequence ID" value="ONK73587.1"/>
    <property type="molecule type" value="Genomic_DNA"/>
</dbReference>
<gene>
    <name evidence="3" type="ORF">A4U43_C04F33190</name>
</gene>
<proteinExistence type="predicted"/>
<feature type="compositionally biased region" description="Polar residues" evidence="1">
    <location>
        <begin position="388"/>
        <end position="398"/>
    </location>
</feature>
<feature type="compositionally biased region" description="Low complexity" evidence="1">
    <location>
        <begin position="657"/>
        <end position="680"/>
    </location>
</feature>
<dbReference type="InterPro" id="IPR008395">
    <property type="entry name" value="Agenet-like_dom"/>
</dbReference>
<name>A0A5P1F869_ASPOF</name>
<feature type="region of interest" description="Disordered" evidence="1">
    <location>
        <begin position="1272"/>
        <end position="1337"/>
    </location>
</feature>
<dbReference type="PANTHER" id="PTHR48429:SF1">
    <property type="entry name" value="AGENET DOMAIN-CONTAINING PROTEIN"/>
    <property type="match status" value="1"/>
</dbReference>
<feature type="region of interest" description="Disordered" evidence="1">
    <location>
        <begin position="379"/>
        <end position="409"/>
    </location>
</feature>
<protein>
    <recommendedName>
        <fullName evidence="2">Agenet domain-containing protein</fullName>
    </recommendedName>
</protein>
<feature type="region of interest" description="Disordered" evidence="1">
    <location>
        <begin position="1604"/>
        <end position="1631"/>
    </location>
</feature>
<feature type="compositionally biased region" description="Basic and acidic residues" evidence="1">
    <location>
        <begin position="1611"/>
        <end position="1624"/>
    </location>
</feature>
<feature type="compositionally biased region" description="Basic and acidic residues" evidence="1">
    <location>
        <begin position="908"/>
        <end position="922"/>
    </location>
</feature>
<dbReference type="OMA" id="YWKSDQV"/>
<feature type="compositionally biased region" description="Polar residues" evidence="1">
    <location>
        <begin position="1084"/>
        <end position="1127"/>
    </location>
</feature>